<accession>A0A4S3ZVG3</accession>
<organism evidence="2 3">
    <name type="scientific">Flavobacterium supellecticarium</name>
    <dbReference type="NCBI Taxonomy" id="2565924"/>
    <lineage>
        <taxon>Bacteria</taxon>
        <taxon>Pseudomonadati</taxon>
        <taxon>Bacteroidota</taxon>
        <taxon>Flavobacteriia</taxon>
        <taxon>Flavobacteriales</taxon>
        <taxon>Flavobacteriaceae</taxon>
        <taxon>Flavobacterium</taxon>
    </lineage>
</organism>
<feature type="region of interest" description="Disordered" evidence="1">
    <location>
        <begin position="74"/>
        <end position="97"/>
    </location>
</feature>
<comment type="caution">
    <text evidence="2">The sequence shown here is derived from an EMBL/GenBank/DDBJ whole genome shotgun (WGS) entry which is preliminary data.</text>
</comment>
<evidence type="ECO:0000256" key="1">
    <source>
        <dbReference type="SAM" id="MobiDB-lite"/>
    </source>
</evidence>
<proteinExistence type="predicted"/>
<reference evidence="2 3" key="1">
    <citation type="submission" date="2019-04" db="EMBL/GenBank/DDBJ databases">
        <title>Flavobacterium sp. nov. isolated from construction timber.</title>
        <authorList>
            <person name="Lin S.-Y."/>
            <person name="Chang C.-T."/>
            <person name="Young C.-C."/>
        </authorList>
    </citation>
    <scope>NUCLEOTIDE SEQUENCE [LARGE SCALE GENOMIC DNA]</scope>
    <source>
        <strain evidence="2 3">CC-CTC003</strain>
    </source>
</reference>
<dbReference type="RefSeq" id="WP_136403217.1">
    <property type="nucleotide sequence ID" value="NZ_SSNZ01000004.1"/>
</dbReference>
<gene>
    <name evidence="2" type="ORF">E6C50_10645</name>
</gene>
<keyword evidence="3" id="KW-1185">Reference proteome</keyword>
<dbReference type="AlphaFoldDB" id="A0A4S3ZVG3"/>
<dbReference type="OrthoDB" id="9969965at2"/>
<evidence type="ECO:0000313" key="3">
    <source>
        <dbReference type="Proteomes" id="UP000307507"/>
    </source>
</evidence>
<dbReference type="EMBL" id="SSNZ01000004">
    <property type="protein sequence ID" value="THF49808.1"/>
    <property type="molecule type" value="Genomic_DNA"/>
</dbReference>
<dbReference type="Proteomes" id="UP000307507">
    <property type="component" value="Unassembled WGS sequence"/>
</dbReference>
<name>A0A4S3ZVG3_9FLAO</name>
<protein>
    <submittedName>
        <fullName evidence="2">Uncharacterized protein</fullName>
    </submittedName>
</protein>
<evidence type="ECO:0000313" key="2">
    <source>
        <dbReference type="EMBL" id="THF49808.1"/>
    </source>
</evidence>
<feature type="compositionally biased region" description="Polar residues" evidence="1">
    <location>
        <begin position="87"/>
        <end position="97"/>
    </location>
</feature>
<feature type="compositionally biased region" description="Basic and acidic residues" evidence="1">
    <location>
        <begin position="74"/>
        <end position="86"/>
    </location>
</feature>
<sequence>MEATAKSIGKLLVVILITVFGMEAKAQNHVRGASNCILHDAYLKETSKTKNAVSCVDCYCKVCGDKKNKEKEAKRKAEELANEKKNSTPQKNVPVKTNSKTKDNAVILVAPTPKVSNTDNTETKKKIEPKKETKIVSKKSKTIDKEKIETLLNEIGKVYADSKNFKHKNNYYCKFAFSGTKVTITRTDMGGSRDFTFKHTFDLADIKSISHINNGLVSIKVDNVAYESGYYHYKEGEKELKTADWEIDRGFPITYANYGFGNVNYNDGNDKVFNLLRQAALEAGATLEEKK</sequence>